<evidence type="ECO:0000256" key="11">
    <source>
        <dbReference type="SAM" id="MobiDB-lite"/>
    </source>
</evidence>
<dbReference type="PANTHER" id="PTHR11824">
    <property type="entry name" value="VOLTAGE-DEPENDENT CALCIUM CHANNEL BETA SUBUNIT"/>
    <property type="match status" value="1"/>
</dbReference>
<keyword evidence="9" id="KW-0407">Ion channel</keyword>
<dbReference type="FunFam" id="3.40.50.300:FF:000023">
    <property type="entry name" value="Voltage-dependent L-type calcium channel subunit beta-2"/>
    <property type="match status" value="1"/>
</dbReference>
<dbReference type="VEuPathDB" id="VectorBase:LDEU002515"/>
<keyword evidence="14" id="KW-1185">Reference proteome</keyword>
<feature type="compositionally biased region" description="Low complexity" evidence="11">
    <location>
        <begin position="153"/>
        <end position="167"/>
    </location>
</feature>
<name>A0A443SPT5_9ACAR</name>
<dbReference type="SUPFAM" id="SSF52540">
    <property type="entry name" value="P-loop containing nucleoside triphosphate hydrolases"/>
    <property type="match status" value="1"/>
</dbReference>
<dbReference type="PROSITE" id="PS50002">
    <property type="entry name" value="SH3"/>
    <property type="match status" value="1"/>
</dbReference>
<dbReference type="Gene3D" id="2.30.30.40">
    <property type="entry name" value="SH3 Domains"/>
    <property type="match status" value="1"/>
</dbReference>
<comment type="similarity">
    <text evidence="1">Belongs to the calcium channel beta subunit family.</text>
</comment>
<dbReference type="Gene3D" id="3.40.50.300">
    <property type="entry name" value="P-loop containing nucleotide triphosphate hydrolases"/>
    <property type="match status" value="1"/>
</dbReference>
<evidence type="ECO:0000256" key="10">
    <source>
        <dbReference type="PROSITE-ProRule" id="PRU00192"/>
    </source>
</evidence>
<evidence type="ECO:0000313" key="14">
    <source>
        <dbReference type="Proteomes" id="UP000288716"/>
    </source>
</evidence>
<dbReference type="FunFam" id="2.30.30.40:FF:000315">
    <property type="entry name" value="Calcium channel, voltage-dependent, beta 2b"/>
    <property type="match status" value="1"/>
</dbReference>
<comment type="caution">
    <text evidence="13">The sequence shown here is derived from an EMBL/GenBank/DDBJ whole genome shotgun (WGS) entry which is preliminary data.</text>
</comment>
<dbReference type="CDD" id="cd11863">
    <property type="entry name" value="SH3_CACNB"/>
    <property type="match status" value="1"/>
</dbReference>
<evidence type="ECO:0000259" key="12">
    <source>
        <dbReference type="PROSITE" id="PS50002"/>
    </source>
</evidence>
<evidence type="ECO:0000256" key="4">
    <source>
        <dbReference type="ARBA" id="ARBA00022553"/>
    </source>
</evidence>
<dbReference type="InterPro" id="IPR008145">
    <property type="entry name" value="GK/Ca_channel_bsu"/>
</dbReference>
<reference evidence="13 14" key="1">
    <citation type="journal article" date="2018" name="Gigascience">
        <title>Genomes of trombidid mites reveal novel predicted allergens and laterally-transferred genes associated with secondary metabolism.</title>
        <authorList>
            <person name="Dong X."/>
            <person name="Chaisiri K."/>
            <person name="Xia D."/>
            <person name="Armstrong S.D."/>
            <person name="Fang Y."/>
            <person name="Donnelly M.J."/>
            <person name="Kadowaki T."/>
            <person name="McGarry J.W."/>
            <person name="Darby A.C."/>
            <person name="Makepeace B.L."/>
        </authorList>
    </citation>
    <scope>NUCLEOTIDE SEQUENCE [LARGE SCALE GENOMIC DNA]</scope>
    <source>
        <strain evidence="13">UoL-UT</strain>
    </source>
</reference>
<dbReference type="Pfam" id="PF12052">
    <property type="entry name" value="VGCC_beta4Aa_N"/>
    <property type="match status" value="1"/>
</dbReference>
<evidence type="ECO:0000256" key="6">
    <source>
        <dbReference type="ARBA" id="ARBA00022837"/>
    </source>
</evidence>
<protein>
    <submittedName>
        <fullName evidence="13">Voltage-dependent L-type calcium channel subunit beta-2-like isoform X1</fullName>
    </submittedName>
</protein>
<dbReference type="PRINTS" id="PR01626">
    <property type="entry name" value="LCACHANNELB"/>
</dbReference>
<gene>
    <name evidence="13" type="ORF">B4U80_02091</name>
</gene>
<evidence type="ECO:0000256" key="2">
    <source>
        <dbReference type="ARBA" id="ARBA00022443"/>
    </source>
</evidence>
<feature type="domain" description="SH3" evidence="12">
    <location>
        <begin position="61"/>
        <end position="130"/>
    </location>
</feature>
<dbReference type="GO" id="GO:0005891">
    <property type="term" value="C:voltage-gated calcium channel complex"/>
    <property type="evidence" value="ECO:0007669"/>
    <property type="project" value="InterPro"/>
</dbReference>
<evidence type="ECO:0000313" key="13">
    <source>
        <dbReference type="EMBL" id="RWS29524.1"/>
    </source>
</evidence>
<dbReference type="STRING" id="299467.A0A443SPT5"/>
<keyword evidence="6" id="KW-0106">Calcium</keyword>
<dbReference type="InterPro" id="IPR027417">
    <property type="entry name" value="P-loop_NTPase"/>
</dbReference>
<dbReference type="InterPro" id="IPR001452">
    <property type="entry name" value="SH3_domain"/>
</dbReference>
<keyword evidence="4" id="KW-0597">Phosphoprotein</keyword>
<feature type="compositionally biased region" description="Polar residues" evidence="11">
    <location>
        <begin position="168"/>
        <end position="180"/>
    </location>
</feature>
<evidence type="ECO:0000256" key="1">
    <source>
        <dbReference type="ARBA" id="ARBA00010836"/>
    </source>
</evidence>
<evidence type="ECO:0000256" key="8">
    <source>
        <dbReference type="ARBA" id="ARBA00023065"/>
    </source>
</evidence>
<feature type="region of interest" description="Disordered" evidence="11">
    <location>
        <begin position="416"/>
        <end position="438"/>
    </location>
</feature>
<dbReference type="SMART" id="SM00072">
    <property type="entry name" value="GuKc"/>
    <property type="match status" value="1"/>
</dbReference>
<dbReference type="Pfam" id="PF00625">
    <property type="entry name" value="Guanylate_kin"/>
    <property type="match status" value="1"/>
</dbReference>
<keyword evidence="3" id="KW-0813">Transport</keyword>
<dbReference type="InterPro" id="IPR000584">
    <property type="entry name" value="VDCC_L_bsu"/>
</dbReference>
<evidence type="ECO:0000256" key="9">
    <source>
        <dbReference type="ARBA" id="ARBA00023303"/>
    </source>
</evidence>
<dbReference type="InterPro" id="IPR046937">
    <property type="entry name" value="CAB1-4_N_A-dom"/>
</dbReference>
<keyword evidence="5" id="KW-0109">Calcium transport</keyword>
<feature type="region of interest" description="Disordered" evidence="11">
    <location>
        <begin position="153"/>
        <end position="210"/>
    </location>
</feature>
<dbReference type="OrthoDB" id="5962384at2759"/>
<dbReference type="InterPro" id="IPR036028">
    <property type="entry name" value="SH3-like_dom_sf"/>
</dbReference>
<feature type="compositionally biased region" description="Polar residues" evidence="11">
    <location>
        <begin position="189"/>
        <end position="198"/>
    </location>
</feature>
<feature type="region of interest" description="Disordered" evidence="11">
    <location>
        <begin position="467"/>
        <end position="496"/>
    </location>
</feature>
<feature type="region of interest" description="Disordered" evidence="11">
    <location>
        <begin position="630"/>
        <end position="651"/>
    </location>
</feature>
<feature type="compositionally biased region" description="Polar residues" evidence="11">
    <location>
        <begin position="630"/>
        <end position="641"/>
    </location>
</feature>
<dbReference type="SUPFAM" id="SSF50044">
    <property type="entry name" value="SH3-domain"/>
    <property type="match status" value="1"/>
</dbReference>
<sequence>MPSVTVRCCLSPFVLQLHRGSADSNYSQPSSDLSLDEERETLRRETERQALAQLEKAKTKPVAFAVRTNIAYDGSVDDDSPVHGYAVSFGVKDFLHIKEKYNNDWWIGRLVKEGSEVGFIPSPVKLENLRLQQTQASRTKLYASKTGSGSNLGGLVNNVLNNSQSNSRGSTPPTPDQNGENICDESDNTSRLPKNAVSTPPAKEKRKPFFKKSENIPPYDVVPSMRPVVLVGPSLKGYEVTDMMQKALFDFLKHRFEGRIIITRVTADISLAKRSLLNNPNKRALMDRSNARSSCLAEVQAEIERIFELARTMQLVVLDCDTINHPSQLAKTSLAPITVYVKISSPKVLQRLIKSRGKSQSRNLNVQMVAAEKLAQCPPEMFDVILDENQLEEACEHMCEFLEAYWRATHPPVKATPTGHHLPSSSRPPLPPTSPHHTTAKMMYETEMNSPLGDRMEPTDMSRYRSRNATTSLDVPSSRPVVSDGFSPESGSPTEFYEPHLRQDIRTARDYSAMARSRQMQSAYGPGTDPMDEPYYYAGTSTSVPGASRYNDLPPSDSPTVVDRDFSDRAEWMSSAVASSSHMSPARTYQHSSDRYPEDYELYADPHSVHLRDNDPYYDAYVDYQFVANPTGQGLQSSASRSVPGRPKNAL</sequence>
<keyword evidence="7" id="KW-0851">Voltage-gated channel</keyword>
<dbReference type="GO" id="GO:0005245">
    <property type="term" value="F:voltage-gated calcium channel activity"/>
    <property type="evidence" value="ECO:0007669"/>
    <property type="project" value="InterPro"/>
</dbReference>
<dbReference type="Proteomes" id="UP000288716">
    <property type="component" value="Unassembled WGS sequence"/>
</dbReference>
<evidence type="ECO:0000256" key="7">
    <source>
        <dbReference type="ARBA" id="ARBA00022882"/>
    </source>
</evidence>
<dbReference type="AlphaFoldDB" id="A0A443SPT5"/>
<keyword evidence="8" id="KW-0406">Ion transport</keyword>
<evidence type="ECO:0000256" key="5">
    <source>
        <dbReference type="ARBA" id="ARBA00022568"/>
    </source>
</evidence>
<organism evidence="13 14">
    <name type="scientific">Leptotrombidium deliense</name>
    <dbReference type="NCBI Taxonomy" id="299467"/>
    <lineage>
        <taxon>Eukaryota</taxon>
        <taxon>Metazoa</taxon>
        <taxon>Ecdysozoa</taxon>
        <taxon>Arthropoda</taxon>
        <taxon>Chelicerata</taxon>
        <taxon>Arachnida</taxon>
        <taxon>Acari</taxon>
        <taxon>Acariformes</taxon>
        <taxon>Trombidiformes</taxon>
        <taxon>Prostigmata</taxon>
        <taxon>Anystina</taxon>
        <taxon>Parasitengona</taxon>
        <taxon>Trombiculoidea</taxon>
        <taxon>Trombiculidae</taxon>
        <taxon>Leptotrombidium</taxon>
    </lineage>
</organism>
<accession>A0A443SPT5</accession>
<proteinExistence type="inferred from homology"/>
<dbReference type="EMBL" id="NCKV01000874">
    <property type="protein sequence ID" value="RWS29524.1"/>
    <property type="molecule type" value="Genomic_DNA"/>
</dbReference>
<keyword evidence="2 10" id="KW-0728">SH3 domain</keyword>
<evidence type="ECO:0000256" key="3">
    <source>
        <dbReference type="ARBA" id="ARBA00022448"/>
    </source>
</evidence>